<reference evidence="1 2" key="1">
    <citation type="submission" date="2019-05" db="EMBL/GenBank/DDBJ databases">
        <authorList>
            <person name="Hariharan J."/>
            <person name="Choudoir M.J."/>
            <person name="Diebold P."/>
            <person name="Panke-Buisse K."/>
            <person name="Buckley D.H."/>
        </authorList>
    </citation>
    <scope>NUCLEOTIDE SEQUENCE [LARGE SCALE GENOMIC DNA]</scope>
    <source>
        <strain evidence="1 2">SUN51</strain>
    </source>
</reference>
<organism evidence="1 2">
    <name type="scientific">Streptomyces apricus</name>
    <dbReference type="NCBI Taxonomy" id="1828112"/>
    <lineage>
        <taxon>Bacteria</taxon>
        <taxon>Bacillati</taxon>
        <taxon>Actinomycetota</taxon>
        <taxon>Actinomycetes</taxon>
        <taxon>Kitasatosporales</taxon>
        <taxon>Streptomycetaceae</taxon>
        <taxon>Streptomyces</taxon>
    </lineage>
</organism>
<gene>
    <name evidence="1" type="ORF">FGF04_30950</name>
</gene>
<proteinExistence type="predicted"/>
<accession>A0A5B0AGP6</accession>
<evidence type="ECO:0000313" key="2">
    <source>
        <dbReference type="Proteomes" id="UP000324965"/>
    </source>
</evidence>
<dbReference type="AlphaFoldDB" id="A0A5B0AGP6"/>
<dbReference type="EMBL" id="VDFC01000052">
    <property type="protein sequence ID" value="KAA0929133.1"/>
    <property type="molecule type" value="Genomic_DNA"/>
</dbReference>
<sequence length="156" mass="17034">MWQGSSASQWLASVSQDPPACRREWLLGLSGIVLLPAGRMWDVVIVPEPLGLRVAGVLEELPLLRPGPVLWDAQRCQVGFFVSPGTSARCRCTGVRCVGDGAWITAPAPQRRWGPLRWLISPDGSGTLNRSEVLADTLHRAAGRPVLALERDPRYC</sequence>
<dbReference type="Proteomes" id="UP000324965">
    <property type="component" value="Unassembled WGS sequence"/>
</dbReference>
<protein>
    <recommendedName>
        <fullName evidence="3">DNA primase/polymerase bifunctional N-terminal domain-containing protein</fullName>
    </recommendedName>
</protein>
<name>A0A5B0AGP6_9ACTN</name>
<keyword evidence="2" id="KW-1185">Reference proteome</keyword>
<evidence type="ECO:0008006" key="3">
    <source>
        <dbReference type="Google" id="ProtNLM"/>
    </source>
</evidence>
<dbReference type="OrthoDB" id="3852429at2"/>
<comment type="caution">
    <text evidence="1">The sequence shown here is derived from an EMBL/GenBank/DDBJ whole genome shotgun (WGS) entry which is preliminary data.</text>
</comment>
<evidence type="ECO:0000313" key="1">
    <source>
        <dbReference type="EMBL" id="KAA0929133.1"/>
    </source>
</evidence>